<feature type="region of interest" description="Disordered" evidence="12">
    <location>
        <begin position="34"/>
        <end position="56"/>
    </location>
</feature>
<dbReference type="InterPro" id="IPR035914">
    <property type="entry name" value="Sperma_CUB_dom_sf"/>
</dbReference>
<dbReference type="PROSITE" id="PS01180">
    <property type="entry name" value="CUB"/>
    <property type="match status" value="2"/>
</dbReference>
<dbReference type="SUPFAM" id="SSF49854">
    <property type="entry name" value="Spermadhesin, CUB domain"/>
    <property type="match status" value="2"/>
</dbReference>
<keyword evidence="3 13" id="KW-0812">Transmembrane</keyword>
<keyword evidence="10" id="KW-0325">Glycoprotein</keyword>
<dbReference type="InParanoid" id="W5MA83"/>
<dbReference type="PRINTS" id="PR00261">
    <property type="entry name" value="LDLRECEPTOR"/>
</dbReference>
<dbReference type="PANTHER" id="PTHR24252:SF12">
    <property type="entry name" value="TRANSMEMBRANE SERINE PROTEASE 7"/>
    <property type="match status" value="1"/>
</dbReference>
<feature type="domain" description="SEA" evidence="15">
    <location>
        <begin position="98"/>
        <end position="226"/>
    </location>
</feature>
<dbReference type="SMART" id="SM00020">
    <property type="entry name" value="Tryp_SPc"/>
    <property type="match status" value="1"/>
</dbReference>
<feature type="disulfide bond" evidence="11">
    <location>
        <begin position="473"/>
        <end position="485"/>
    </location>
</feature>
<dbReference type="InterPro" id="IPR000082">
    <property type="entry name" value="SEA_dom"/>
</dbReference>
<dbReference type="SUPFAM" id="SSF50494">
    <property type="entry name" value="Trypsin-like serine proteases"/>
    <property type="match status" value="1"/>
</dbReference>
<evidence type="ECO:0000256" key="1">
    <source>
        <dbReference type="ARBA" id="ARBA00004606"/>
    </source>
</evidence>
<dbReference type="FunFam" id="4.10.400.10:FF:000065">
    <property type="entry name" value="Transmembrane protease serine 7"/>
    <property type="match status" value="1"/>
</dbReference>
<dbReference type="PANTHER" id="PTHR24252">
    <property type="entry name" value="ACROSIN-RELATED"/>
    <property type="match status" value="1"/>
</dbReference>
<evidence type="ECO:0000256" key="4">
    <source>
        <dbReference type="ARBA" id="ARBA00022801"/>
    </source>
</evidence>
<dbReference type="Proteomes" id="UP000018468">
    <property type="component" value="Linkage group LG3"/>
</dbReference>
<feature type="domain" description="CUB" evidence="14">
    <location>
        <begin position="354"/>
        <end position="467"/>
    </location>
</feature>
<dbReference type="SUPFAM" id="SSF82671">
    <property type="entry name" value="SEA domain"/>
    <property type="match status" value="1"/>
</dbReference>
<name>W5MA83_LEPOC</name>
<dbReference type="FunFam" id="2.40.10.10:FF:000003">
    <property type="entry name" value="Transmembrane serine protease 3"/>
    <property type="match status" value="1"/>
</dbReference>
<sequence length="847" mass="93026">MATESGHIGRSSAGDNLSITDVSVEVATVDARLSRRRHRRGHGKGKRKSKSKRKRARKKRALWNLQALAVLLSLVVFVVVAVTWTLLWLFIFRRESNSGVYFAGMFRVADIEFIPEYRHTDSTEFISMANTIEHVVNSVYKTSTVSKLYRQSLISDLSHNNKGGVLVHFWMVFVVPGVKSSAVCEECVGAILRDSVHTSLVNRTSVGFLSGLPVDIDSIVVNTALRSDYTAIETDSKCIDDLYASQPGVKISLSVSSFWGRSSCHMKLTAVLGSLIRLTVHSFQIEASDCVTDSLTVYDSLVPIRSKALYKFCQPPNAAISLVSTGNVMLLAFRLGQGSKSFRGHYEAISEERCSSADDVQDLAGSRGKITSPYYPSLFPPECSCTWAFQAPIQGLGIALRFENYLLKEKDLKGCEHGWWKINEIIYCGSYIDHPTVFRAANQRTEIEFRCSSKFSDPPFTAEYGSYNISQPCPRGYFLCSSGLCVESWRRCDGLDDCFDESDELFCPNPPKDCDGAAQRHPSFACNGVRDCEDGADEANCTQEVPCSDVTYKCGSGACIRKRNANCDGSPDCADGSDERFCVPKGLPNGKTTCQLCPFGELRAYAAVIAEAKMIINCLPWSIQCEVAGPLVCVATVSSGAHTFMSAHVALSLLGRLSDPRYWTAHLGMRTQGSAKFVAEIRRIVVHEYYNARNFDYDIALLQLKSTWPVSLASHIQPICLPSSSQAVLAGQACWVTGWGSKSEGGCELASVLQEATVKLIGHNTCNKLYDDAVTPRMLCAGNLHGGVDACQGDSGGPLVCLEKGRKWFLAGIVSWGEGCARRNRPGVYTQVVKFSDWIRKHVPLIS</sequence>
<dbReference type="SUPFAM" id="SSF57424">
    <property type="entry name" value="LDL receptor-like module"/>
    <property type="match status" value="3"/>
</dbReference>
<keyword evidence="7 13" id="KW-1133">Transmembrane helix</keyword>
<dbReference type="eggNOG" id="KOG3627">
    <property type="taxonomic scope" value="Eukaryota"/>
</dbReference>
<dbReference type="GO" id="GO:0005886">
    <property type="term" value="C:plasma membrane"/>
    <property type="evidence" value="ECO:0000318"/>
    <property type="project" value="GO_Central"/>
</dbReference>
<dbReference type="Bgee" id="ENSLOCG00000004426">
    <property type="expression patterns" value="Expressed in ovary and 3 other cell types or tissues"/>
</dbReference>
<evidence type="ECO:0000313" key="17">
    <source>
        <dbReference type="Ensembl" id="ENSLOCP00000005292.1"/>
    </source>
</evidence>
<feature type="disulfide bond" evidence="11">
    <location>
        <begin position="567"/>
        <end position="582"/>
    </location>
</feature>
<accession>W5MA83</accession>
<dbReference type="HOGENOM" id="CLU_006842_19_3_1"/>
<dbReference type="SMART" id="SM00192">
    <property type="entry name" value="LDLa"/>
    <property type="match status" value="3"/>
</dbReference>
<dbReference type="CDD" id="cd00112">
    <property type="entry name" value="LDLa"/>
    <property type="match status" value="2"/>
</dbReference>
<proteinExistence type="predicted"/>
<evidence type="ECO:0000256" key="8">
    <source>
        <dbReference type="ARBA" id="ARBA00023136"/>
    </source>
</evidence>
<dbReference type="CDD" id="cd00041">
    <property type="entry name" value="CUB"/>
    <property type="match status" value="1"/>
</dbReference>
<evidence type="ECO:0000256" key="12">
    <source>
        <dbReference type="SAM" id="MobiDB-lite"/>
    </source>
</evidence>
<evidence type="ECO:0000256" key="10">
    <source>
        <dbReference type="ARBA" id="ARBA00023180"/>
    </source>
</evidence>
<dbReference type="InterPro" id="IPR033116">
    <property type="entry name" value="TRYPSIN_SER"/>
</dbReference>
<evidence type="ECO:0000256" key="7">
    <source>
        <dbReference type="ARBA" id="ARBA00022989"/>
    </source>
</evidence>
<dbReference type="GO" id="GO:0008236">
    <property type="term" value="F:serine-type peptidase activity"/>
    <property type="evidence" value="ECO:0000318"/>
    <property type="project" value="GO_Central"/>
</dbReference>
<keyword evidence="18" id="KW-1185">Reference proteome</keyword>
<evidence type="ECO:0000256" key="11">
    <source>
        <dbReference type="PROSITE-ProRule" id="PRU00124"/>
    </source>
</evidence>
<dbReference type="PROSITE" id="PS00135">
    <property type="entry name" value="TRYPSIN_SER"/>
    <property type="match status" value="1"/>
</dbReference>
<evidence type="ECO:0000256" key="5">
    <source>
        <dbReference type="ARBA" id="ARBA00022825"/>
    </source>
</evidence>
<dbReference type="Gene3D" id="3.30.70.960">
    <property type="entry name" value="SEA domain"/>
    <property type="match status" value="1"/>
</dbReference>
<dbReference type="CDD" id="cd00190">
    <property type="entry name" value="Tryp_SPc"/>
    <property type="match status" value="1"/>
</dbReference>
<dbReference type="Pfam" id="PF00057">
    <property type="entry name" value="Ldl_recept_a"/>
    <property type="match status" value="2"/>
</dbReference>
<dbReference type="Pfam" id="PF00431">
    <property type="entry name" value="CUB"/>
    <property type="match status" value="1"/>
</dbReference>
<dbReference type="GO" id="GO:0006508">
    <property type="term" value="P:proteolysis"/>
    <property type="evidence" value="ECO:0007669"/>
    <property type="project" value="UniProtKB-KW"/>
</dbReference>
<reference evidence="17" key="3">
    <citation type="submission" date="2025-09" db="UniProtKB">
        <authorList>
            <consortium name="Ensembl"/>
        </authorList>
    </citation>
    <scope>IDENTIFICATION</scope>
</reference>
<dbReference type="PROSITE" id="PS01209">
    <property type="entry name" value="LDLRA_1"/>
    <property type="match status" value="1"/>
</dbReference>
<comment type="caution">
    <text evidence="11">Lacks conserved residue(s) required for the propagation of feature annotation.</text>
</comment>
<evidence type="ECO:0000259" key="14">
    <source>
        <dbReference type="PROSITE" id="PS01180"/>
    </source>
</evidence>
<dbReference type="PROSITE" id="PS50024">
    <property type="entry name" value="SEA"/>
    <property type="match status" value="1"/>
</dbReference>
<dbReference type="Gene3D" id="4.10.1220.10">
    <property type="entry name" value="EGF-type module"/>
    <property type="match status" value="1"/>
</dbReference>
<keyword evidence="6" id="KW-0735">Signal-anchor</keyword>
<dbReference type="EMBL" id="AHAT01003155">
    <property type="status" value="NOT_ANNOTATED_CDS"/>
    <property type="molecule type" value="Genomic_DNA"/>
</dbReference>
<dbReference type="Gene3D" id="4.10.400.10">
    <property type="entry name" value="Low-density Lipoprotein Receptor"/>
    <property type="match status" value="2"/>
</dbReference>
<dbReference type="InterPro" id="IPR036364">
    <property type="entry name" value="SEA_dom_sf"/>
</dbReference>
<dbReference type="PROSITE" id="PS50240">
    <property type="entry name" value="TRYPSIN_DOM"/>
    <property type="match status" value="1"/>
</dbReference>
<dbReference type="PROSITE" id="PS50068">
    <property type="entry name" value="LDLRA_2"/>
    <property type="match status" value="2"/>
</dbReference>
<dbReference type="Gene3D" id="2.60.120.290">
    <property type="entry name" value="Spermadhesin, CUB domain"/>
    <property type="match status" value="2"/>
</dbReference>
<dbReference type="InterPro" id="IPR001254">
    <property type="entry name" value="Trypsin_dom"/>
</dbReference>
<dbReference type="SMART" id="SM00042">
    <property type="entry name" value="CUB"/>
    <property type="match status" value="1"/>
</dbReference>
<evidence type="ECO:0000313" key="18">
    <source>
        <dbReference type="Proteomes" id="UP000018468"/>
    </source>
</evidence>
<dbReference type="Gene3D" id="2.40.10.10">
    <property type="entry name" value="Trypsin-like serine proteases"/>
    <property type="match status" value="2"/>
</dbReference>
<keyword evidence="4" id="KW-0378">Hydrolase</keyword>
<keyword evidence="5" id="KW-0720">Serine protease</keyword>
<feature type="transmembrane region" description="Helical" evidence="13">
    <location>
        <begin position="62"/>
        <end position="91"/>
    </location>
</feature>
<dbReference type="Pfam" id="PF00089">
    <property type="entry name" value="Trypsin"/>
    <property type="match status" value="1"/>
</dbReference>
<dbReference type="Pfam" id="PF01390">
    <property type="entry name" value="SEA"/>
    <property type="match status" value="1"/>
</dbReference>
<feature type="disulfide bond" evidence="11">
    <location>
        <begin position="547"/>
        <end position="559"/>
    </location>
</feature>
<dbReference type="STRING" id="7918.ENSLOCP00000005292"/>
<keyword evidence="8 13" id="KW-0472">Membrane</keyword>
<dbReference type="EMBL" id="AHAT01003157">
    <property type="status" value="NOT_ANNOTATED_CDS"/>
    <property type="molecule type" value="Genomic_DNA"/>
</dbReference>
<feature type="disulfide bond" evidence="11">
    <location>
        <begin position="492"/>
        <end position="507"/>
    </location>
</feature>
<keyword evidence="2" id="KW-0645">Protease</keyword>
<evidence type="ECO:0000256" key="3">
    <source>
        <dbReference type="ARBA" id="ARBA00022692"/>
    </source>
</evidence>
<dbReference type="InterPro" id="IPR043504">
    <property type="entry name" value="Peptidase_S1_PA_chymotrypsin"/>
</dbReference>
<dbReference type="EMBL" id="AHAT01003152">
    <property type="status" value="NOT_ANNOTATED_CDS"/>
    <property type="molecule type" value="Genomic_DNA"/>
</dbReference>
<feature type="domain" description="CUB" evidence="14">
    <location>
        <begin position="238"/>
        <end position="349"/>
    </location>
</feature>
<comment type="subcellular location">
    <subcellularLocation>
        <location evidence="1">Membrane</location>
        <topology evidence="1">Single-pass type II membrane protein</topology>
    </subcellularLocation>
</comment>
<evidence type="ECO:0000256" key="2">
    <source>
        <dbReference type="ARBA" id="ARBA00022670"/>
    </source>
</evidence>
<evidence type="ECO:0000256" key="6">
    <source>
        <dbReference type="ARBA" id="ARBA00022968"/>
    </source>
</evidence>
<dbReference type="GO" id="GO:0004252">
    <property type="term" value="F:serine-type endopeptidase activity"/>
    <property type="evidence" value="ECO:0007669"/>
    <property type="project" value="InterPro"/>
</dbReference>
<dbReference type="EMBL" id="AHAT01003153">
    <property type="status" value="NOT_ANNOTATED_CDS"/>
    <property type="molecule type" value="Genomic_DNA"/>
</dbReference>
<evidence type="ECO:0000256" key="13">
    <source>
        <dbReference type="SAM" id="Phobius"/>
    </source>
</evidence>
<protein>
    <submittedName>
        <fullName evidence="17">Transmembrane serine protease 7</fullName>
    </submittedName>
</protein>
<dbReference type="EMBL" id="AHAT01003156">
    <property type="status" value="NOT_ANNOTATED_CDS"/>
    <property type="molecule type" value="Genomic_DNA"/>
</dbReference>
<dbReference type="InterPro" id="IPR023415">
    <property type="entry name" value="LDLR_class-A_CS"/>
</dbReference>
<dbReference type="InterPro" id="IPR002172">
    <property type="entry name" value="LDrepeatLR_classA_rpt"/>
</dbReference>
<dbReference type="OMA" id="WVFIFRR"/>
<feature type="domain" description="Peptidase S1" evidence="16">
    <location>
        <begin position="608"/>
        <end position="844"/>
    </location>
</feature>
<keyword evidence="9 11" id="KW-1015">Disulfide bond</keyword>
<dbReference type="Ensembl" id="ENSLOCT00000005300.1">
    <property type="protein sequence ID" value="ENSLOCP00000005292.1"/>
    <property type="gene ID" value="ENSLOCG00000004426.1"/>
</dbReference>
<dbReference type="GeneTree" id="ENSGT00940000160085"/>
<feature type="disulfide bond" evidence="11">
    <location>
        <begin position="480"/>
        <end position="498"/>
    </location>
</feature>
<dbReference type="InterPro" id="IPR036055">
    <property type="entry name" value="LDL_receptor-like_sf"/>
</dbReference>
<dbReference type="InterPro" id="IPR000859">
    <property type="entry name" value="CUB_dom"/>
</dbReference>
<dbReference type="InterPro" id="IPR009003">
    <property type="entry name" value="Peptidase_S1_PA"/>
</dbReference>
<reference evidence="18" key="1">
    <citation type="submission" date="2011-12" db="EMBL/GenBank/DDBJ databases">
        <title>The Draft Genome of Lepisosteus oculatus.</title>
        <authorList>
            <consortium name="The Broad Institute Genome Assembly &amp; Analysis Group"/>
            <consortium name="Computational R&amp;D Group"/>
            <consortium name="and Sequencing Platform"/>
            <person name="Di Palma F."/>
            <person name="Alfoldi J."/>
            <person name="Johnson J."/>
            <person name="Berlin A."/>
            <person name="Gnerre S."/>
            <person name="Jaffe D."/>
            <person name="MacCallum I."/>
            <person name="Young S."/>
            <person name="Walker B.J."/>
            <person name="Lander E.S."/>
            <person name="Lindblad-Toh K."/>
        </authorList>
    </citation>
    <scope>NUCLEOTIDE SEQUENCE [LARGE SCALE GENOMIC DNA]</scope>
</reference>
<dbReference type="AlphaFoldDB" id="W5MA83"/>
<organism evidence="17 18">
    <name type="scientific">Lepisosteus oculatus</name>
    <name type="common">Spotted gar</name>
    <dbReference type="NCBI Taxonomy" id="7918"/>
    <lineage>
        <taxon>Eukaryota</taxon>
        <taxon>Metazoa</taxon>
        <taxon>Chordata</taxon>
        <taxon>Craniata</taxon>
        <taxon>Vertebrata</taxon>
        <taxon>Euteleostomi</taxon>
        <taxon>Actinopterygii</taxon>
        <taxon>Neopterygii</taxon>
        <taxon>Holostei</taxon>
        <taxon>Semionotiformes</taxon>
        <taxon>Lepisosteidae</taxon>
        <taxon>Lepisosteus</taxon>
    </lineage>
</organism>
<evidence type="ECO:0000256" key="9">
    <source>
        <dbReference type="ARBA" id="ARBA00023157"/>
    </source>
</evidence>
<evidence type="ECO:0000259" key="16">
    <source>
        <dbReference type="PROSITE" id="PS50240"/>
    </source>
</evidence>
<dbReference type="EMBL" id="AHAT01003154">
    <property type="status" value="NOT_ANNOTATED_CDS"/>
    <property type="molecule type" value="Genomic_DNA"/>
</dbReference>
<reference evidence="17" key="2">
    <citation type="submission" date="2025-08" db="UniProtKB">
        <authorList>
            <consortium name="Ensembl"/>
        </authorList>
    </citation>
    <scope>IDENTIFICATION</scope>
</reference>
<evidence type="ECO:0000259" key="15">
    <source>
        <dbReference type="PROSITE" id="PS50024"/>
    </source>
</evidence>